<dbReference type="STRING" id="1798377.A2872_03870"/>
<dbReference type="SUPFAM" id="SSF101353">
    <property type="entry name" value="Putative anticodon-binding domain of alanyl-tRNA synthetase (AlaRS)"/>
    <property type="match status" value="1"/>
</dbReference>
<dbReference type="NCBIfam" id="NF002436">
    <property type="entry name" value="PRK01584.1"/>
    <property type="match status" value="1"/>
</dbReference>
<dbReference type="SUPFAM" id="SSF55186">
    <property type="entry name" value="ThrRS/AlaRS common domain"/>
    <property type="match status" value="1"/>
</dbReference>
<dbReference type="InterPro" id="IPR018165">
    <property type="entry name" value="Ala-tRNA-synth_IIc_core"/>
</dbReference>
<evidence type="ECO:0000256" key="1">
    <source>
        <dbReference type="ARBA" id="ARBA00008226"/>
    </source>
</evidence>
<dbReference type="EC" id="6.1.1.7" evidence="2"/>
<name>A0A1F5Z568_9BACT</name>
<dbReference type="InterPro" id="IPR012947">
    <property type="entry name" value="tRNA_SAD"/>
</dbReference>
<dbReference type="PANTHER" id="PTHR11777:SF9">
    <property type="entry name" value="ALANINE--TRNA LIGASE, CYTOPLASMIC"/>
    <property type="match status" value="1"/>
</dbReference>
<dbReference type="CDD" id="cd00673">
    <property type="entry name" value="AlaRS_core"/>
    <property type="match status" value="1"/>
</dbReference>
<dbReference type="Gene3D" id="3.30.980.10">
    <property type="entry name" value="Threonyl-trna Synthetase, Chain A, domain 2"/>
    <property type="match status" value="1"/>
</dbReference>
<dbReference type="Pfam" id="PF07973">
    <property type="entry name" value="tRNA_SAD"/>
    <property type="match status" value="1"/>
</dbReference>
<dbReference type="GO" id="GO:0002161">
    <property type="term" value="F:aminoacyl-tRNA deacylase activity"/>
    <property type="evidence" value="ECO:0007669"/>
    <property type="project" value="TreeGrafter"/>
</dbReference>
<dbReference type="GO" id="GO:0006419">
    <property type="term" value="P:alanyl-tRNA aminoacylation"/>
    <property type="evidence" value="ECO:0007669"/>
    <property type="project" value="InterPro"/>
</dbReference>
<dbReference type="GO" id="GO:0000049">
    <property type="term" value="F:tRNA binding"/>
    <property type="evidence" value="ECO:0007669"/>
    <property type="project" value="UniProtKB-KW"/>
</dbReference>
<keyword evidence="4" id="KW-0436">Ligase</keyword>
<evidence type="ECO:0000256" key="6">
    <source>
        <dbReference type="ARBA" id="ARBA00022840"/>
    </source>
</evidence>
<dbReference type="InterPro" id="IPR018162">
    <property type="entry name" value="Ala-tRNA-ligase_IIc_anticod-bd"/>
</dbReference>
<evidence type="ECO:0000256" key="2">
    <source>
        <dbReference type="ARBA" id="ARBA00013168"/>
    </source>
</evidence>
<proteinExistence type="inferred from homology"/>
<dbReference type="SMART" id="SM00863">
    <property type="entry name" value="tRNA_SAD"/>
    <property type="match status" value="1"/>
</dbReference>
<dbReference type="AlphaFoldDB" id="A0A1F5Z568"/>
<dbReference type="Proteomes" id="UP000178681">
    <property type="component" value="Unassembled WGS sequence"/>
</dbReference>
<feature type="domain" description="Alanyl-transfer RNA synthetases family profile" evidence="10">
    <location>
        <begin position="1"/>
        <end position="589"/>
    </location>
</feature>
<dbReference type="EMBL" id="MFJG01000008">
    <property type="protein sequence ID" value="OGG07327.1"/>
    <property type="molecule type" value="Genomic_DNA"/>
</dbReference>
<dbReference type="GO" id="GO:0004813">
    <property type="term" value="F:alanine-tRNA ligase activity"/>
    <property type="evidence" value="ECO:0007669"/>
    <property type="project" value="UniProtKB-EC"/>
</dbReference>
<sequence length="589" mass="67157">MTADEVRTAYLTFFKERGHRILPSSSLVPQNDPTTLFTSSGMQPMMPYLLGAKHPEGVRLADSQKCFRSQDIEEVGDNRHTTAFEMLGNWSLGDYFKSEQIAWYFEFLTTILKLPKEKLYVTVFGGDQQFDKDTETVEIWKSLGILDDHIFPYDAKKNWWSRAGTPDEMPVGEPGGPDSEVFFEFVQVAHDKKYGEKCHPNCDCGRFLEIGNSVFMTYLKTETGFVPLKEKNIDFGGGLERTLAAVNDNPDVFKTDLFAKPIAVIEDVTKSKYDDNKQAFRVISDHMKASVFLITDGVLPSNKLQGYFLRRLLRRLMIKMQELKGHIDTPVKDDTYLKIADSIFGTYKQSPYFENVDKNMVFKVIANERDKFGKTLELGLKKIDEVSPFDLYQTYGFPIEVTEELYKNRGKIIDRQDFETQLKNHQDLSRTSSAGMFKGGLADHSEQVTKYHTATHLLQAALRQVLGDHVHQEGSNITGERLRFDFSHPQKLSDIEIEKVEVLVNEAIKSNLPQKMETMIYEEAIKSGAMAFFKERYPEKVTVYSFGDFSKEICGGPHVDNTGVLGNFQIFKQEAVSAGVRRIYAKLSD</sequence>
<evidence type="ECO:0000256" key="7">
    <source>
        <dbReference type="ARBA" id="ARBA00022884"/>
    </source>
</evidence>
<evidence type="ECO:0000313" key="12">
    <source>
        <dbReference type="Proteomes" id="UP000178681"/>
    </source>
</evidence>
<dbReference type="InterPro" id="IPR002318">
    <property type="entry name" value="Ala-tRNA-lgiase_IIc"/>
</dbReference>
<dbReference type="InterPro" id="IPR018163">
    <property type="entry name" value="Thr/Ala-tRNA-synth_IIc_edit"/>
</dbReference>
<dbReference type="GO" id="GO:0005829">
    <property type="term" value="C:cytosol"/>
    <property type="evidence" value="ECO:0007669"/>
    <property type="project" value="TreeGrafter"/>
</dbReference>
<keyword evidence="3" id="KW-0820">tRNA-binding</keyword>
<evidence type="ECO:0000313" key="11">
    <source>
        <dbReference type="EMBL" id="OGG07327.1"/>
    </source>
</evidence>
<accession>A0A1F5Z568</accession>
<protein>
    <recommendedName>
        <fullName evidence="2">alanine--tRNA ligase</fullName>
        <ecNumber evidence="2">6.1.1.7</ecNumber>
    </recommendedName>
</protein>
<keyword evidence="5" id="KW-0547">Nucleotide-binding</keyword>
<dbReference type="InterPro" id="IPR018164">
    <property type="entry name" value="Ala-tRNA-synth_IIc_N"/>
</dbReference>
<evidence type="ECO:0000256" key="5">
    <source>
        <dbReference type="ARBA" id="ARBA00022741"/>
    </source>
</evidence>
<comment type="caution">
    <text evidence="11">The sequence shown here is derived from an EMBL/GenBank/DDBJ whole genome shotgun (WGS) entry which is preliminary data.</text>
</comment>
<reference evidence="11 12" key="1">
    <citation type="journal article" date="2016" name="Nat. Commun.">
        <title>Thousands of microbial genomes shed light on interconnected biogeochemical processes in an aquifer system.</title>
        <authorList>
            <person name="Anantharaman K."/>
            <person name="Brown C.T."/>
            <person name="Hug L.A."/>
            <person name="Sharon I."/>
            <person name="Castelle C.J."/>
            <person name="Probst A.J."/>
            <person name="Thomas B.C."/>
            <person name="Singh A."/>
            <person name="Wilkins M.J."/>
            <person name="Karaoz U."/>
            <person name="Brodie E.L."/>
            <person name="Williams K.H."/>
            <person name="Hubbard S.S."/>
            <person name="Banfield J.F."/>
        </authorList>
    </citation>
    <scope>NUCLEOTIDE SEQUENCE [LARGE SCALE GENOMIC DNA]</scope>
</reference>
<keyword evidence="9" id="KW-0030">Aminoacyl-tRNA synthetase</keyword>
<dbReference type="Gene3D" id="3.30.930.10">
    <property type="entry name" value="Bira Bifunctional Protein, Domain 2"/>
    <property type="match status" value="1"/>
</dbReference>
<organism evidence="11 12">
    <name type="scientific">Candidatus Gottesmanbacteria bacterium RIFCSPHIGHO2_01_FULL_42_12</name>
    <dbReference type="NCBI Taxonomy" id="1798377"/>
    <lineage>
        <taxon>Bacteria</taxon>
        <taxon>Candidatus Gottesmaniibacteriota</taxon>
    </lineage>
</organism>
<dbReference type="InterPro" id="IPR050058">
    <property type="entry name" value="Ala-tRNA_ligase"/>
</dbReference>
<dbReference type="FunFam" id="3.30.980.10:FF:000004">
    <property type="entry name" value="Alanine--tRNA ligase, cytoplasmic"/>
    <property type="match status" value="1"/>
</dbReference>
<dbReference type="Gene3D" id="3.30.54.20">
    <property type="match status" value="1"/>
</dbReference>
<dbReference type="InterPro" id="IPR045864">
    <property type="entry name" value="aa-tRNA-synth_II/BPL/LPL"/>
</dbReference>
<dbReference type="PANTHER" id="PTHR11777">
    <property type="entry name" value="ALANYL-TRNA SYNTHETASE"/>
    <property type="match status" value="1"/>
</dbReference>
<dbReference type="PROSITE" id="PS50860">
    <property type="entry name" value="AA_TRNA_LIGASE_II_ALA"/>
    <property type="match status" value="1"/>
</dbReference>
<evidence type="ECO:0000256" key="8">
    <source>
        <dbReference type="ARBA" id="ARBA00022917"/>
    </source>
</evidence>
<gene>
    <name evidence="11" type="ORF">A2872_03870</name>
</gene>
<evidence type="ECO:0000259" key="10">
    <source>
        <dbReference type="PROSITE" id="PS50860"/>
    </source>
</evidence>
<comment type="similarity">
    <text evidence="1">Belongs to the class-II aminoacyl-tRNA synthetase family.</text>
</comment>
<dbReference type="PRINTS" id="PR00980">
    <property type="entry name" value="TRNASYNTHALA"/>
</dbReference>
<dbReference type="GO" id="GO:0005524">
    <property type="term" value="F:ATP binding"/>
    <property type="evidence" value="ECO:0007669"/>
    <property type="project" value="UniProtKB-KW"/>
</dbReference>
<evidence type="ECO:0000256" key="4">
    <source>
        <dbReference type="ARBA" id="ARBA00022598"/>
    </source>
</evidence>
<evidence type="ECO:0000256" key="3">
    <source>
        <dbReference type="ARBA" id="ARBA00022555"/>
    </source>
</evidence>
<evidence type="ECO:0000256" key="9">
    <source>
        <dbReference type="ARBA" id="ARBA00023146"/>
    </source>
</evidence>
<keyword evidence="6" id="KW-0067">ATP-binding</keyword>
<keyword evidence="7" id="KW-0694">RNA-binding</keyword>
<dbReference type="SUPFAM" id="SSF55681">
    <property type="entry name" value="Class II aaRS and biotin synthetases"/>
    <property type="match status" value="1"/>
</dbReference>
<dbReference type="Pfam" id="PF01411">
    <property type="entry name" value="tRNA-synt_2c"/>
    <property type="match status" value="1"/>
</dbReference>
<keyword evidence="8" id="KW-0648">Protein biosynthesis</keyword>